<evidence type="ECO:0000256" key="1">
    <source>
        <dbReference type="SAM" id="MobiDB-lite"/>
    </source>
</evidence>
<sequence length="26" mass="2904">MLRRPPTPLAPPNWASRVRRLPPGAP</sequence>
<dbReference type="EMBL" id="AK367288">
    <property type="protein sequence ID" value="BAJ98491.1"/>
    <property type="molecule type" value="mRNA"/>
</dbReference>
<feature type="region of interest" description="Disordered" evidence="1">
    <location>
        <begin position="1"/>
        <end position="26"/>
    </location>
</feature>
<feature type="compositionally biased region" description="Pro residues" evidence="1">
    <location>
        <begin position="1"/>
        <end position="11"/>
    </location>
</feature>
<evidence type="ECO:0000313" key="2">
    <source>
        <dbReference type="EMBL" id="BAJ98491.1"/>
    </source>
</evidence>
<accession>F2DTS0</accession>
<dbReference type="AlphaFoldDB" id="F2DTS0"/>
<protein>
    <submittedName>
        <fullName evidence="2">Predicted protein</fullName>
    </submittedName>
</protein>
<name>F2DTS0_HORVV</name>
<reference evidence="2" key="1">
    <citation type="journal article" date="2011" name="Plant Physiol.">
        <title>Comprehensive sequence analysis of 24,783 barley full-length cDNAs derived from 12 clone libraries.</title>
        <authorList>
            <person name="Matsumoto T."/>
            <person name="Tanaka T."/>
            <person name="Sakai H."/>
            <person name="Amano N."/>
            <person name="Kanamori H."/>
            <person name="Kurita K."/>
            <person name="Kikuta A."/>
            <person name="Kamiya K."/>
            <person name="Yamamoto M."/>
            <person name="Ikawa H."/>
            <person name="Fujii N."/>
            <person name="Hori K."/>
            <person name="Itoh T."/>
            <person name="Sato K."/>
        </authorList>
    </citation>
    <scope>NUCLEOTIDE SEQUENCE</scope>
    <source>
        <tissue evidence="2">Shoot and root</tissue>
    </source>
</reference>
<organism evidence="2">
    <name type="scientific">Hordeum vulgare subsp. vulgare</name>
    <name type="common">Domesticated barley</name>
    <dbReference type="NCBI Taxonomy" id="112509"/>
    <lineage>
        <taxon>Eukaryota</taxon>
        <taxon>Viridiplantae</taxon>
        <taxon>Streptophyta</taxon>
        <taxon>Embryophyta</taxon>
        <taxon>Tracheophyta</taxon>
        <taxon>Spermatophyta</taxon>
        <taxon>Magnoliopsida</taxon>
        <taxon>Liliopsida</taxon>
        <taxon>Poales</taxon>
        <taxon>Poaceae</taxon>
        <taxon>BOP clade</taxon>
        <taxon>Pooideae</taxon>
        <taxon>Triticodae</taxon>
        <taxon>Triticeae</taxon>
        <taxon>Hordeinae</taxon>
        <taxon>Hordeum</taxon>
    </lineage>
</organism>
<proteinExistence type="evidence at transcript level"/>